<evidence type="ECO:0000256" key="1">
    <source>
        <dbReference type="ARBA" id="ARBA00003913"/>
    </source>
</evidence>
<organism evidence="9 10">
    <name type="scientific">Phaseolus coccineus</name>
    <name type="common">Scarlet runner bean</name>
    <name type="synonym">Phaseolus multiflorus</name>
    <dbReference type="NCBI Taxonomy" id="3886"/>
    <lineage>
        <taxon>Eukaryota</taxon>
        <taxon>Viridiplantae</taxon>
        <taxon>Streptophyta</taxon>
        <taxon>Embryophyta</taxon>
        <taxon>Tracheophyta</taxon>
        <taxon>Spermatophyta</taxon>
        <taxon>Magnoliopsida</taxon>
        <taxon>eudicotyledons</taxon>
        <taxon>Gunneridae</taxon>
        <taxon>Pentapetalae</taxon>
        <taxon>rosids</taxon>
        <taxon>fabids</taxon>
        <taxon>Fabales</taxon>
        <taxon>Fabaceae</taxon>
        <taxon>Papilionoideae</taxon>
        <taxon>50 kb inversion clade</taxon>
        <taxon>NPAAA clade</taxon>
        <taxon>indigoferoid/millettioid clade</taxon>
        <taxon>Phaseoleae</taxon>
        <taxon>Phaseolus</taxon>
    </lineage>
</organism>
<feature type="region of interest" description="Disordered" evidence="8">
    <location>
        <begin position="193"/>
        <end position="321"/>
    </location>
</feature>
<proteinExistence type="inferred from homology"/>
<comment type="caution">
    <text evidence="9">The sequence shown here is derived from an EMBL/GenBank/DDBJ whole genome shotgun (WGS) entry which is preliminary data.</text>
</comment>
<name>A0AAN9QF87_PHACN</name>
<dbReference type="GO" id="GO:0005198">
    <property type="term" value="F:structural molecule activity"/>
    <property type="evidence" value="ECO:0007669"/>
    <property type="project" value="InterPro"/>
</dbReference>
<dbReference type="GO" id="GO:0006886">
    <property type="term" value="P:intracellular protein transport"/>
    <property type="evidence" value="ECO:0007669"/>
    <property type="project" value="InterPro"/>
</dbReference>
<feature type="compositionally biased region" description="Basic and acidic residues" evidence="8">
    <location>
        <begin position="195"/>
        <end position="207"/>
    </location>
</feature>
<feature type="compositionally biased region" description="Low complexity" evidence="8">
    <location>
        <begin position="41"/>
        <end position="59"/>
    </location>
</feature>
<evidence type="ECO:0000313" key="10">
    <source>
        <dbReference type="Proteomes" id="UP001374584"/>
    </source>
</evidence>
<sequence length="321" mass="36646">MASFDSFEDQSPTRGHYEDDDNNYSGMGMEYESQHYDYDDQQPQPNADPNNNDFNNNPQSPSVYGFGISTPNPDYVSPFESTPADEATFTSDGPILPDPSHMQEEGHARREWRRLNAIHLEEKEKKEKEMRNQIIKEAEEYKEAFYEKRKLNCESSKKNNREREKIHLENQDKFHKEAHQHYWKAIAEIIPREVPNIEKRRGKKEAENNPSVHVIQGPKPGKPTDLARMRQMILKLKQNPPSHMMPPPPKEEKDGKDKKDAKDEKDKKDAKDDKDKKGVQSSTPTSTTSVVGNKPTSPAKDVAANGEPQDSGIVEGESTTT</sequence>
<dbReference type="PANTHER" id="PTHR10639">
    <property type="entry name" value="CLATHRIN LIGHT CHAIN"/>
    <property type="match status" value="1"/>
</dbReference>
<keyword evidence="5 7" id="KW-0168">Coated pit</keyword>
<evidence type="ECO:0000256" key="2">
    <source>
        <dbReference type="ARBA" id="ARBA00004180"/>
    </source>
</evidence>
<dbReference type="EMBL" id="JAYMYR010000010">
    <property type="protein sequence ID" value="KAK7335495.1"/>
    <property type="molecule type" value="Genomic_DNA"/>
</dbReference>
<feature type="region of interest" description="Disordered" evidence="8">
    <location>
        <begin position="1"/>
        <end position="109"/>
    </location>
</feature>
<dbReference type="GO" id="GO:0030130">
    <property type="term" value="C:clathrin coat of trans-Golgi network vesicle"/>
    <property type="evidence" value="ECO:0007669"/>
    <property type="project" value="InterPro"/>
</dbReference>
<feature type="compositionally biased region" description="Basic and acidic residues" evidence="8">
    <location>
        <begin position="249"/>
        <end position="278"/>
    </location>
</feature>
<evidence type="ECO:0000256" key="4">
    <source>
        <dbReference type="ARBA" id="ARBA00023136"/>
    </source>
</evidence>
<evidence type="ECO:0000256" key="8">
    <source>
        <dbReference type="SAM" id="MobiDB-lite"/>
    </source>
</evidence>
<protein>
    <recommendedName>
        <fullName evidence="7">Clathrin light chain</fullName>
    </recommendedName>
</protein>
<dbReference type="GO" id="GO:0030132">
    <property type="term" value="C:clathrin coat of coated pit"/>
    <property type="evidence" value="ECO:0007669"/>
    <property type="project" value="InterPro"/>
</dbReference>
<dbReference type="PANTHER" id="PTHR10639:SF33">
    <property type="entry name" value="CLATHRIN LIGHT CHAIN 1"/>
    <property type="match status" value="1"/>
</dbReference>
<gene>
    <name evidence="9" type="ORF">VNO80_27375</name>
</gene>
<evidence type="ECO:0000313" key="9">
    <source>
        <dbReference type="EMBL" id="KAK7335495.1"/>
    </source>
</evidence>
<dbReference type="Pfam" id="PF01086">
    <property type="entry name" value="Clathrin_lg_ch"/>
    <property type="match status" value="1"/>
</dbReference>
<evidence type="ECO:0000256" key="5">
    <source>
        <dbReference type="ARBA" id="ARBA00023176"/>
    </source>
</evidence>
<dbReference type="InterPro" id="IPR000996">
    <property type="entry name" value="Clathrin_L-chain"/>
</dbReference>
<reference evidence="9 10" key="1">
    <citation type="submission" date="2024-01" db="EMBL/GenBank/DDBJ databases">
        <title>The genomes of 5 underutilized Papilionoideae crops provide insights into root nodulation and disease resistanc.</title>
        <authorList>
            <person name="Jiang F."/>
        </authorList>
    </citation>
    <scope>NUCLEOTIDE SEQUENCE [LARGE SCALE GENOMIC DNA]</scope>
    <source>
        <strain evidence="9">JINMINGXINNONG_FW02</strain>
        <tissue evidence="9">Leaves</tissue>
    </source>
</reference>
<keyword evidence="10" id="KW-1185">Reference proteome</keyword>
<evidence type="ECO:0000256" key="7">
    <source>
        <dbReference type="RuleBase" id="RU363137"/>
    </source>
</evidence>
<accession>A0AAN9QF87</accession>
<comment type="similarity">
    <text evidence="3 7">Belongs to the clathrin light chain family.</text>
</comment>
<comment type="subcellular location">
    <subcellularLocation>
        <location evidence="2 7">Cytoplasmic vesicle membrane</location>
        <topology evidence="2 7">Peripheral membrane protein</topology>
        <orientation evidence="2 7">Cytoplasmic side</orientation>
    </subcellularLocation>
    <subcellularLocation>
        <location evidence="7">Membrane</location>
        <location evidence="7">Coated pit</location>
        <topology evidence="7">Peripheral membrane protein</topology>
        <orientation evidence="7">Cytoplasmic side</orientation>
    </subcellularLocation>
    <text evidence="7">Cytoplasmic face of coated pits and vesicles.</text>
</comment>
<dbReference type="AlphaFoldDB" id="A0AAN9QF87"/>
<evidence type="ECO:0000256" key="3">
    <source>
        <dbReference type="ARBA" id="ARBA00005263"/>
    </source>
</evidence>
<comment type="function">
    <text evidence="1 7">Clathrin is the major protein of the polyhedral coat of coated pits and vesicles.</text>
</comment>
<keyword evidence="6 7" id="KW-0968">Cytoplasmic vesicle</keyword>
<dbReference type="GO" id="GO:0032050">
    <property type="term" value="F:clathrin heavy chain binding"/>
    <property type="evidence" value="ECO:0007669"/>
    <property type="project" value="TreeGrafter"/>
</dbReference>
<keyword evidence="4 7" id="KW-0472">Membrane</keyword>
<evidence type="ECO:0000256" key="6">
    <source>
        <dbReference type="ARBA" id="ARBA00023329"/>
    </source>
</evidence>
<dbReference type="GO" id="GO:0072583">
    <property type="term" value="P:clathrin-dependent endocytosis"/>
    <property type="evidence" value="ECO:0007669"/>
    <property type="project" value="TreeGrafter"/>
</dbReference>
<dbReference type="Proteomes" id="UP001374584">
    <property type="component" value="Unassembled WGS sequence"/>
</dbReference>